<keyword evidence="1" id="KW-0808">Transferase</keyword>
<dbReference type="Gene3D" id="3.40.50.620">
    <property type="entry name" value="HUPs"/>
    <property type="match status" value="2"/>
</dbReference>
<dbReference type="InterPro" id="IPR014729">
    <property type="entry name" value="Rossmann-like_a/b/a_fold"/>
</dbReference>
<evidence type="ECO:0000313" key="1">
    <source>
        <dbReference type="EMBL" id="KOB74387.1"/>
    </source>
</evidence>
<keyword evidence="2" id="KW-1185">Reference proteome</keyword>
<dbReference type="SUPFAM" id="SSF52374">
    <property type="entry name" value="Nucleotidylyl transferase"/>
    <property type="match status" value="1"/>
</dbReference>
<organism evidence="1 2">
    <name type="scientific">Operophtera brumata</name>
    <name type="common">Winter moth</name>
    <name type="synonym">Phalaena brumata</name>
    <dbReference type="NCBI Taxonomy" id="104452"/>
    <lineage>
        <taxon>Eukaryota</taxon>
        <taxon>Metazoa</taxon>
        <taxon>Ecdysozoa</taxon>
        <taxon>Arthropoda</taxon>
        <taxon>Hexapoda</taxon>
        <taxon>Insecta</taxon>
        <taxon>Pterygota</taxon>
        <taxon>Neoptera</taxon>
        <taxon>Endopterygota</taxon>
        <taxon>Lepidoptera</taxon>
        <taxon>Glossata</taxon>
        <taxon>Ditrysia</taxon>
        <taxon>Geometroidea</taxon>
        <taxon>Geometridae</taxon>
        <taxon>Larentiinae</taxon>
        <taxon>Operophtera</taxon>
    </lineage>
</organism>
<dbReference type="UniPathway" id="UPA00753">
    <property type="reaction ID" value="UER00739"/>
</dbReference>
<dbReference type="GO" id="GO:0004105">
    <property type="term" value="F:choline-phosphate cytidylyltransferase activity"/>
    <property type="evidence" value="ECO:0007669"/>
    <property type="project" value="InterPro"/>
</dbReference>
<dbReference type="EMBL" id="JTDY01001255">
    <property type="protein sequence ID" value="KOB74387.1"/>
    <property type="molecule type" value="Genomic_DNA"/>
</dbReference>
<dbReference type="GO" id="GO:0031210">
    <property type="term" value="F:phosphatidylcholine binding"/>
    <property type="evidence" value="ECO:0007669"/>
    <property type="project" value="TreeGrafter"/>
</dbReference>
<name>A0A0L7LG09_OPEBR</name>
<dbReference type="PANTHER" id="PTHR10739:SF13">
    <property type="entry name" value="CHOLINE-PHOSPHATE CYTIDYLYLTRANSFERASE"/>
    <property type="match status" value="1"/>
</dbReference>
<dbReference type="AlphaFoldDB" id="A0A0L7LG09"/>
<protein>
    <submittedName>
        <fullName evidence="1">Choline-phosphate cytidylyltransferase B</fullName>
    </submittedName>
</protein>
<dbReference type="PANTHER" id="PTHR10739">
    <property type="entry name" value="CYTIDYLYLTRANSFERASE"/>
    <property type="match status" value="1"/>
</dbReference>
<proteinExistence type="predicted"/>
<comment type="caution">
    <text evidence="1">The sequence shown here is derived from an EMBL/GenBank/DDBJ whole genome shotgun (WGS) entry which is preliminary data.</text>
</comment>
<gene>
    <name evidence="1" type="ORF">OBRU01_06590</name>
</gene>
<dbReference type="Proteomes" id="UP000037510">
    <property type="component" value="Unassembled WGS sequence"/>
</dbReference>
<keyword evidence="1" id="KW-0548">Nucleotidyltransferase</keyword>
<evidence type="ECO:0000313" key="2">
    <source>
        <dbReference type="Proteomes" id="UP000037510"/>
    </source>
</evidence>
<reference evidence="1 2" key="1">
    <citation type="journal article" date="2015" name="Genome Biol. Evol.">
        <title>The genome of winter moth (Operophtera brumata) provides a genomic perspective on sexual dimorphism and phenology.</title>
        <authorList>
            <person name="Derks M.F."/>
            <person name="Smit S."/>
            <person name="Salis L."/>
            <person name="Schijlen E."/>
            <person name="Bossers A."/>
            <person name="Mateman C."/>
            <person name="Pijl A.S."/>
            <person name="de Ridder D."/>
            <person name="Groenen M.A."/>
            <person name="Visser M.E."/>
            <person name="Megens H.J."/>
        </authorList>
    </citation>
    <scope>NUCLEOTIDE SEQUENCE [LARGE SCALE GENOMIC DNA]</scope>
    <source>
        <strain evidence="1">WM2013NL</strain>
        <tissue evidence="1">Head and thorax</tissue>
    </source>
</reference>
<dbReference type="STRING" id="104452.A0A0L7LG09"/>
<accession>A0A0L7LG09</accession>
<dbReference type="InterPro" id="IPR045049">
    <property type="entry name" value="Pcy1-like"/>
</dbReference>
<sequence length="155" mass="17541">MNGRKEIDGGLCSARTRRRNSLRIAAPFSTDPMAKAERERCHYGRIPRTQALADTGGRRVRVYSDGIYDMFHQGHARQLQQAKTVFPNVYLIRYDMFHQGHARQLQQAKTVFPNVYLIVGGECYCTKCSATTCSTRDTRGSCSKPRLCSPTFTLS</sequence>